<dbReference type="PROSITE" id="PS50929">
    <property type="entry name" value="ABC_TM1F"/>
    <property type="match status" value="2"/>
</dbReference>
<dbReference type="RefSeq" id="XP_024082082.1">
    <property type="nucleotide sequence ID" value="XM_024226314.1"/>
</dbReference>
<feature type="compositionally biased region" description="Basic and acidic residues" evidence="10">
    <location>
        <begin position="1"/>
        <end position="12"/>
    </location>
</feature>
<dbReference type="EnsemblMetazoa" id="XM_014404743.1">
    <property type="protein sequence ID" value="XP_014260229.1"/>
    <property type="gene ID" value="LOC106672929"/>
</dbReference>
<dbReference type="InterPro" id="IPR036640">
    <property type="entry name" value="ABC1_TM_sf"/>
</dbReference>
<keyword evidence="15" id="KW-1185">Reference proteome</keyword>
<dbReference type="PANTHER" id="PTHR24223">
    <property type="entry name" value="ATP-BINDING CASSETTE SUB-FAMILY C"/>
    <property type="match status" value="1"/>
</dbReference>
<keyword evidence="5" id="KW-0677">Repeat</keyword>
<dbReference type="RefSeq" id="XP_024082083.1">
    <property type="nucleotide sequence ID" value="XM_024226315.1"/>
</dbReference>
<feature type="region of interest" description="Disordered" evidence="10">
    <location>
        <begin position="1"/>
        <end position="68"/>
    </location>
</feature>
<keyword evidence="4 11" id="KW-0812">Transmembrane</keyword>
<comment type="similarity">
    <text evidence="2">Belongs to the ABC transporter superfamily. ABCC family. Conjugate transporter (TC 3.A.1.208) subfamily.</text>
</comment>
<dbReference type="GO" id="GO:0005524">
    <property type="term" value="F:ATP binding"/>
    <property type="evidence" value="ECO:0007669"/>
    <property type="project" value="UniProtKB-KW"/>
</dbReference>
<evidence type="ECO:0000256" key="8">
    <source>
        <dbReference type="ARBA" id="ARBA00022989"/>
    </source>
</evidence>
<feature type="compositionally biased region" description="Basic and acidic residues" evidence="10">
    <location>
        <begin position="44"/>
        <end position="53"/>
    </location>
</feature>
<feature type="transmembrane region" description="Helical" evidence="11">
    <location>
        <begin position="940"/>
        <end position="961"/>
    </location>
</feature>
<keyword evidence="7" id="KW-0067">ATP-binding</keyword>
<keyword evidence="6" id="KW-0547">Nucleotide-binding</keyword>
<dbReference type="EnsemblMetazoa" id="XM_024226314.1">
    <property type="protein sequence ID" value="XP_024082082.1"/>
    <property type="gene ID" value="LOC106672929"/>
</dbReference>
<protein>
    <recommendedName>
        <fullName evidence="16">ABC Transporter</fullName>
    </recommendedName>
</protein>
<dbReference type="SUPFAM" id="SSF52540">
    <property type="entry name" value="P-loop containing nucleoside triphosphate hydrolases"/>
    <property type="match status" value="2"/>
</dbReference>
<accession>A0A8I6SEI2</accession>
<feature type="compositionally biased region" description="Acidic residues" evidence="10">
    <location>
        <begin position="29"/>
        <end position="43"/>
    </location>
</feature>
<dbReference type="CDD" id="cd03244">
    <property type="entry name" value="ABCC_MRP_domain2"/>
    <property type="match status" value="1"/>
</dbReference>
<dbReference type="GO" id="GO:0016887">
    <property type="term" value="F:ATP hydrolysis activity"/>
    <property type="evidence" value="ECO:0007669"/>
    <property type="project" value="InterPro"/>
</dbReference>
<dbReference type="InterPro" id="IPR003593">
    <property type="entry name" value="AAA+_ATPase"/>
</dbReference>
<feature type="transmembrane region" description="Helical" evidence="11">
    <location>
        <begin position="810"/>
        <end position="834"/>
    </location>
</feature>
<evidence type="ECO:0000256" key="4">
    <source>
        <dbReference type="ARBA" id="ARBA00022692"/>
    </source>
</evidence>
<feature type="transmembrane region" description="Helical" evidence="11">
    <location>
        <begin position="287"/>
        <end position="309"/>
    </location>
</feature>
<feature type="domain" description="ABC transporter" evidence="12">
    <location>
        <begin position="527"/>
        <end position="750"/>
    </location>
</feature>
<feature type="transmembrane region" description="Helical" evidence="11">
    <location>
        <begin position="218"/>
        <end position="239"/>
    </location>
</feature>
<dbReference type="CDD" id="cd18599">
    <property type="entry name" value="ABC_6TM_MRP5_8_9_D2"/>
    <property type="match status" value="1"/>
</dbReference>
<dbReference type="KEGG" id="clec:106672929"/>
<dbReference type="OMA" id="TIWASFY"/>
<evidence type="ECO:0000256" key="11">
    <source>
        <dbReference type="SAM" id="Phobius"/>
    </source>
</evidence>
<dbReference type="EnsemblMetazoa" id="XM_024226317.1">
    <property type="protein sequence ID" value="XP_024082085.1"/>
    <property type="gene ID" value="LOC106672929"/>
</dbReference>
<name>A0A8I6SEI2_CIMLE</name>
<keyword evidence="8 11" id="KW-1133">Transmembrane helix</keyword>
<dbReference type="InterPro" id="IPR003439">
    <property type="entry name" value="ABC_transporter-like_ATP-bd"/>
</dbReference>
<evidence type="ECO:0000256" key="6">
    <source>
        <dbReference type="ARBA" id="ARBA00022741"/>
    </source>
</evidence>
<evidence type="ECO:0000256" key="2">
    <source>
        <dbReference type="ARBA" id="ARBA00009726"/>
    </source>
</evidence>
<dbReference type="RefSeq" id="XP_014260229.1">
    <property type="nucleotide sequence ID" value="XM_014404743.1"/>
</dbReference>
<evidence type="ECO:0008006" key="16">
    <source>
        <dbReference type="Google" id="ProtNLM"/>
    </source>
</evidence>
<dbReference type="GO" id="GO:0140359">
    <property type="term" value="F:ABC-type transporter activity"/>
    <property type="evidence" value="ECO:0007669"/>
    <property type="project" value="InterPro"/>
</dbReference>
<dbReference type="InterPro" id="IPR011527">
    <property type="entry name" value="ABC1_TM_dom"/>
</dbReference>
<evidence type="ECO:0000313" key="14">
    <source>
        <dbReference type="EnsemblMetazoa" id="XP_024082085.1"/>
    </source>
</evidence>
<dbReference type="GeneID" id="106672929"/>
<dbReference type="SUPFAM" id="SSF90123">
    <property type="entry name" value="ABC transporter transmembrane region"/>
    <property type="match status" value="2"/>
</dbReference>
<evidence type="ECO:0000256" key="1">
    <source>
        <dbReference type="ARBA" id="ARBA00004141"/>
    </source>
</evidence>
<dbReference type="PROSITE" id="PS00211">
    <property type="entry name" value="ABC_TRANSPORTER_1"/>
    <property type="match status" value="1"/>
</dbReference>
<keyword evidence="9 11" id="KW-0472">Membrane</keyword>
<dbReference type="Gene3D" id="3.40.50.300">
    <property type="entry name" value="P-loop containing nucleotide triphosphate hydrolases"/>
    <property type="match status" value="2"/>
</dbReference>
<dbReference type="PANTHER" id="PTHR24223:SF447">
    <property type="entry name" value="MULTIDRUG RESISTANCE-ASSOCIATED PROTEIN 5"/>
    <property type="match status" value="1"/>
</dbReference>
<dbReference type="InterPro" id="IPR027417">
    <property type="entry name" value="P-loop_NTPase"/>
</dbReference>
<dbReference type="FunFam" id="3.40.50.300:FF:000997">
    <property type="entry name" value="Multidrug resistance-associated protein 1"/>
    <property type="match status" value="1"/>
</dbReference>
<evidence type="ECO:0000259" key="13">
    <source>
        <dbReference type="PROSITE" id="PS50929"/>
    </source>
</evidence>
<evidence type="ECO:0000256" key="10">
    <source>
        <dbReference type="SAM" id="MobiDB-lite"/>
    </source>
</evidence>
<proteinExistence type="inferred from homology"/>
<feature type="transmembrane region" description="Helical" evidence="11">
    <location>
        <begin position="1122"/>
        <end position="1145"/>
    </location>
</feature>
<reference evidence="14" key="1">
    <citation type="submission" date="2022-01" db="UniProtKB">
        <authorList>
            <consortium name="EnsemblMetazoa"/>
        </authorList>
    </citation>
    <scope>IDENTIFICATION</scope>
</reference>
<dbReference type="InterPro" id="IPR017871">
    <property type="entry name" value="ABC_transporter-like_CS"/>
</dbReference>
<feature type="transmembrane region" description="Helical" evidence="11">
    <location>
        <begin position="398"/>
        <end position="421"/>
    </location>
</feature>
<dbReference type="RefSeq" id="XP_024082085.1">
    <property type="nucleotide sequence ID" value="XM_024226317.1"/>
</dbReference>
<organism evidence="14 15">
    <name type="scientific">Cimex lectularius</name>
    <name type="common">Bed bug</name>
    <name type="synonym">Acanthia lectularia</name>
    <dbReference type="NCBI Taxonomy" id="79782"/>
    <lineage>
        <taxon>Eukaryota</taxon>
        <taxon>Metazoa</taxon>
        <taxon>Ecdysozoa</taxon>
        <taxon>Arthropoda</taxon>
        <taxon>Hexapoda</taxon>
        <taxon>Insecta</taxon>
        <taxon>Pterygota</taxon>
        <taxon>Neoptera</taxon>
        <taxon>Paraneoptera</taxon>
        <taxon>Hemiptera</taxon>
        <taxon>Heteroptera</taxon>
        <taxon>Panheteroptera</taxon>
        <taxon>Cimicomorpha</taxon>
        <taxon>Cimicidae</taxon>
        <taxon>Cimex</taxon>
    </lineage>
</organism>
<dbReference type="SMART" id="SM00382">
    <property type="entry name" value="AAA"/>
    <property type="match status" value="2"/>
</dbReference>
<dbReference type="CDD" id="cd03250">
    <property type="entry name" value="ABCC_MRP_domain1"/>
    <property type="match status" value="1"/>
</dbReference>
<evidence type="ECO:0000313" key="15">
    <source>
        <dbReference type="Proteomes" id="UP000494040"/>
    </source>
</evidence>
<dbReference type="OrthoDB" id="6500128at2759"/>
<dbReference type="Pfam" id="PF00005">
    <property type="entry name" value="ABC_tran"/>
    <property type="match status" value="2"/>
</dbReference>
<feature type="transmembrane region" description="Helical" evidence="11">
    <location>
        <begin position="176"/>
        <end position="198"/>
    </location>
</feature>
<dbReference type="CDD" id="cd18592">
    <property type="entry name" value="ABC_6TM_MRP5_8_9_D1"/>
    <property type="match status" value="1"/>
</dbReference>
<feature type="domain" description="ABC transmembrane type-1" evidence="13">
    <location>
        <begin position="824"/>
        <end position="1176"/>
    </location>
</feature>
<dbReference type="Gene3D" id="1.20.1560.10">
    <property type="entry name" value="ABC transporter type 1, transmembrane domain"/>
    <property type="match status" value="2"/>
</dbReference>
<dbReference type="PROSITE" id="PS50893">
    <property type="entry name" value="ABC_TRANSPORTER_2"/>
    <property type="match status" value="2"/>
</dbReference>
<dbReference type="EnsemblMetazoa" id="XM_024226315.1">
    <property type="protein sequence ID" value="XP_024082083.1"/>
    <property type="gene ID" value="LOC106672929"/>
</dbReference>
<feature type="domain" description="ABC transporter" evidence="12">
    <location>
        <begin position="1216"/>
        <end position="1450"/>
    </location>
</feature>
<evidence type="ECO:0000256" key="5">
    <source>
        <dbReference type="ARBA" id="ARBA00022737"/>
    </source>
</evidence>
<keyword evidence="3" id="KW-0813">Transport</keyword>
<feature type="transmembrane region" description="Helical" evidence="11">
    <location>
        <begin position="315"/>
        <end position="334"/>
    </location>
</feature>
<dbReference type="GO" id="GO:0016020">
    <property type="term" value="C:membrane"/>
    <property type="evidence" value="ECO:0007669"/>
    <property type="project" value="UniProtKB-SubCell"/>
</dbReference>
<feature type="transmembrane region" description="Helical" evidence="11">
    <location>
        <begin position="1026"/>
        <end position="1052"/>
    </location>
</feature>
<sequence length="1456" mass="164078">MSENNDKPRESSQEPSESSDQTTPLWEDIYLEDDGEEFFDAPDDYPKERKKGDPGLSGPWDTPKQYIPSTGFSRYRPSLKNLIPVRRKSTKEQNILELDNAGLWSFLTIKWLTKYFKLAFHKGLLKVEDVPNPSPFDTCEYNVQRLETIWNEEVTKKGTQSASLVYAIWRFIRTRIIISALLFTLYVTLNFISVAFFMRYLLEFTETSDASYWEGLQWTVLLGITEITRVIIYSVAWIMNYRTSMRLRSAVLAMLYRKILRVYCMENKTVGEIVNMFANDGQRIFDLLLFAPMIVSSPVSLLFGIGYVFFMLGPWPVFGLLVMFLFYPIQYGLARLASHYKALSLKVTDIRISTITNMLSQMKFVKIYAWNDVFKDNVDEIRKKELNFVKKRTYCESFAVSVSATAPILSAILTFIIHIMVSGHLAASQAFPLMAMISTQMRLSLTHFQYGLSNIVDLTVISQRIKSVLLLSETTTYLSRPLDKSQAVCIANGYFACYLNNQITTLKKNKKIKNGTSIKDEESSDAENTATLLKQLTAPRYQVILFDINFYAPKGSLIGICGPVGSGKTSLISGILGQIRMTEGKLCRNGTCAYVSQQAWLMNATLKENILFGEKFNAKRYFAVLHCCALDKDIDLLPGADETEIGEKGVNLSGGQKQRVALARALYSNRDIYLLDDPLSAVDTQVAMHIFEKCILNALAKKTVIFVSHKIQFLSRCDEIVFMKEGRILERGSHNDLMSKSTEYKILVETYTNDKGIKKNVETAKQKEAKDKIKRNTIKRSTRDKTKDANIGKLTTVEKIEQGSIQCGTFYTYVRAVGGVLVSFLVILAVGLSVGSSAFSSWWLAQWIKAGSGVVHNFENVTAERLSDTTMPTDWNSTTENDITENYTTDITTTEDISTLNSTESDFFPTVDISSTISSMVFDQDDYDLSKNSDFEYYQIIYCLCIVAIFLTTIIRGFVVAKTCLNASRKLHRQLLDKVLKAKMIFFESVSIGRYQNLFAKDVDEVETSLPITIESLLQCLWQTTFALLFICMAYPLFVFPLILLTTIYYFVNKLFRIGARELKRLDNVTRSPIFSNITCTITGLDTIHAFSKEKAFLQKFVKSFDINATCMFMNSVANRWLAVRIDAIAVLVTLITSILVIIMHGKVPPAMAGLAISYASTLSGLFQFTVRLMNQTEIKFLSVERIDACIKGLEQEGGHGPKGIPPDLWPDMGAISFRNVKLRYRPGLPFALNDISFYVRPCEKIGIVGRTGAGKTSLISAIFRLVEICEGSIIIDNLDISTLDLITLRKRISLIPQDPVLFPGTVRSNLDPTGIYSDKEIWDALQKVNLKDRISASESKLDTKVIFGGDNLSSGEVQQLCLARVVLKKTKVMIFDEATSSLDLSTESVVQQTIFQGLSDCTVLIIAHRLETVKSCSRILVIDNGKVAEFDEPAVLLQNHNSLFCKMTNVKINQN</sequence>
<evidence type="ECO:0000259" key="12">
    <source>
        <dbReference type="PROSITE" id="PS50893"/>
    </source>
</evidence>
<dbReference type="Proteomes" id="UP000494040">
    <property type="component" value="Unassembled WGS sequence"/>
</dbReference>
<evidence type="ECO:0000256" key="7">
    <source>
        <dbReference type="ARBA" id="ARBA00022840"/>
    </source>
</evidence>
<evidence type="ECO:0000256" key="9">
    <source>
        <dbReference type="ARBA" id="ARBA00023136"/>
    </source>
</evidence>
<dbReference type="Pfam" id="PF00664">
    <property type="entry name" value="ABC_membrane"/>
    <property type="match status" value="2"/>
</dbReference>
<comment type="subcellular location">
    <subcellularLocation>
        <location evidence="1">Membrane</location>
        <topology evidence="1">Multi-pass membrane protein</topology>
    </subcellularLocation>
</comment>
<evidence type="ECO:0000256" key="3">
    <source>
        <dbReference type="ARBA" id="ARBA00022448"/>
    </source>
</evidence>
<dbReference type="FunFam" id="3.40.50.300:FF:000610">
    <property type="entry name" value="Multidrug resistance-associated ABC transporter"/>
    <property type="match status" value="1"/>
</dbReference>
<feature type="domain" description="ABC transmembrane type-1" evidence="13">
    <location>
        <begin position="177"/>
        <end position="437"/>
    </location>
</feature>
<dbReference type="InterPro" id="IPR050173">
    <property type="entry name" value="ABC_transporter_C-like"/>
</dbReference>